<dbReference type="InterPro" id="IPR024752">
    <property type="entry name" value="Myb/SANT-like_dom"/>
</dbReference>
<organism evidence="3 4">
    <name type="scientific">Cuscuta epithymum</name>
    <dbReference type="NCBI Taxonomy" id="186058"/>
    <lineage>
        <taxon>Eukaryota</taxon>
        <taxon>Viridiplantae</taxon>
        <taxon>Streptophyta</taxon>
        <taxon>Embryophyta</taxon>
        <taxon>Tracheophyta</taxon>
        <taxon>Spermatophyta</taxon>
        <taxon>Magnoliopsida</taxon>
        <taxon>eudicotyledons</taxon>
        <taxon>Gunneridae</taxon>
        <taxon>Pentapetalae</taxon>
        <taxon>asterids</taxon>
        <taxon>lamiids</taxon>
        <taxon>Solanales</taxon>
        <taxon>Convolvulaceae</taxon>
        <taxon>Cuscuteae</taxon>
        <taxon>Cuscuta</taxon>
        <taxon>Cuscuta subgen. Cuscuta</taxon>
    </lineage>
</organism>
<protein>
    <recommendedName>
        <fullName evidence="2">Myb/SANT-like domain-containing protein</fullName>
    </recommendedName>
</protein>
<comment type="caution">
    <text evidence="3">The sequence shown here is derived from an EMBL/GenBank/DDBJ whole genome shotgun (WGS) entry which is preliminary data.</text>
</comment>
<feature type="region of interest" description="Disordered" evidence="1">
    <location>
        <begin position="186"/>
        <end position="217"/>
    </location>
</feature>
<dbReference type="AlphaFoldDB" id="A0AAV0DZ77"/>
<dbReference type="EMBL" id="CAMAPF010000201">
    <property type="protein sequence ID" value="CAH9112845.1"/>
    <property type="molecule type" value="Genomic_DNA"/>
</dbReference>
<evidence type="ECO:0000313" key="3">
    <source>
        <dbReference type="EMBL" id="CAH9112845.1"/>
    </source>
</evidence>
<accession>A0AAV0DZ77</accession>
<evidence type="ECO:0000256" key="1">
    <source>
        <dbReference type="SAM" id="MobiDB-lite"/>
    </source>
</evidence>
<dbReference type="Proteomes" id="UP001152523">
    <property type="component" value="Unassembled WGS sequence"/>
</dbReference>
<feature type="domain" description="Myb/SANT-like" evidence="2">
    <location>
        <begin position="32"/>
        <end position="127"/>
    </location>
</feature>
<name>A0AAV0DZ77_9ASTE</name>
<dbReference type="PANTHER" id="PTHR31704">
    <property type="entry name" value="MYB/SANT-LIKE DNA-BINDING DOMAIN PROTEIN-RELATED"/>
    <property type="match status" value="1"/>
</dbReference>
<evidence type="ECO:0000259" key="2">
    <source>
        <dbReference type="Pfam" id="PF12776"/>
    </source>
</evidence>
<reference evidence="3" key="1">
    <citation type="submission" date="2022-07" db="EMBL/GenBank/DDBJ databases">
        <authorList>
            <person name="Macas J."/>
            <person name="Novak P."/>
            <person name="Neumann P."/>
        </authorList>
    </citation>
    <scope>NUCLEOTIDE SEQUENCE</scope>
</reference>
<sequence length="248" mass="28560">MDLARKKFLNDSQGSRNKNAESQQSATIGRVSWTKELVHLLCDLCMQNVERNKGKSGGVTGQRLAWKKVQAEFVKHTNLHWDKDKLKHKVDWMRHRWGLWKLLKGKETGLGWDPVKGTIDASDEWWNFKIKENSALKPFREEGIEPELESKMDQMFGFYAQGALKYTPVCDLTEEDMQIEGDNVYVPSPPRSGTPRNQLDDIDASYGGSSSNTREAWDDVWRDDSPLLSLLLVHKWKPMKEGAIRELQ</sequence>
<dbReference type="Pfam" id="PF12776">
    <property type="entry name" value="Myb_DNA-bind_3"/>
    <property type="match status" value="1"/>
</dbReference>
<dbReference type="PANTHER" id="PTHR31704:SF55">
    <property type="entry name" value="MYB_SANT-LIKE DNA-BINDING DOMAIN PROTEIN"/>
    <property type="match status" value="1"/>
</dbReference>
<keyword evidence="4" id="KW-1185">Reference proteome</keyword>
<evidence type="ECO:0000313" key="4">
    <source>
        <dbReference type="Proteomes" id="UP001152523"/>
    </source>
</evidence>
<gene>
    <name evidence="3" type="ORF">CEPIT_LOCUS20077</name>
</gene>
<proteinExistence type="predicted"/>